<reference evidence="2" key="2">
    <citation type="submission" date="2023-07" db="EMBL/GenBank/DDBJ databases">
        <title>Genome of Winogradskyella sp. E313.</title>
        <authorList>
            <person name="Zhou Y."/>
        </authorList>
    </citation>
    <scope>NUCLEOTIDE SEQUENCE [LARGE SCALE GENOMIC DNA]</scope>
    <source>
        <strain evidence="2">E313</strain>
    </source>
</reference>
<reference evidence="2" key="1">
    <citation type="submission" date="2021-03" db="EMBL/GenBank/DDBJ databases">
        <title>Genome of Cognatishimia sp. F0-27.</title>
        <authorList>
            <person name="Ping X."/>
        </authorList>
    </citation>
    <scope>NUCLEOTIDE SEQUENCE [LARGE SCALE GENOMIC DNA]</scope>
    <source>
        <strain evidence="2">E313</strain>
    </source>
</reference>
<evidence type="ECO:0000313" key="2">
    <source>
        <dbReference type="Proteomes" id="UP000778797"/>
    </source>
</evidence>
<proteinExistence type="predicted"/>
<organism evidence="1 2">
    <name type="scientific">Winogradskyella immobilis</name>
    <dbReference type="NCBI Taxonomy" id="2816852"/>
    <lineage>
        <taxon>Bacteria</taxon>
        <taxon>Pseudomonadati</taxon>
        <taxon>Bacteroidota</taxon>
        <taxon>Flavobacteriia</taxon>
        <taxon>Flavobacteriales</taxon>
        <taxon>Flavobacteriaceae</taxon>
        <taxon>Winogradskyella</taxon>
    </lineage>
</organism>
<name>A0ABS8ERD5_9FLAO</name>
<sequence>MRKTFYFLIIILLISNLSFGQERNAKPKPEISNSIIGQLTSAKGWVLNPEEEWQSLTNTIPAYLSSEFKQLINYEKYSLGSDNFKSYQLRDLTFKGEEYYILIKKYKDGFYTYSSIEEDWNNYTSYLAYVFKKSEWEKISTIEDNKINLIEIDLETTVSVQYKSEKEAFSLIKSKMEFKDDQKDDTKLILHIAPYKEKNIVQFQIYTKYSKYKIIGGIRTEHKIKGGKYSFSTKQIYLTDELFSHCYFETDFANFNKFIKTE</sequence>
<accession>A0ABS8ERD5</accession>
<gene>
    <name evidence="1" type="ORF">J1C55_13810</name>
</gene>
<dbReference type="Proteomes" id="UP000778797">
    <property type="component" value="Unassembled WGS sequence"/>
</dbReference>
<comment type="caution">
    <text evidence="1">The sequence shown here is derived from an EMBL/GenBank/DDBJ whole genome shotgun (WGS) entry which is preliminary data.</text>
</comment>
<protein>
    <submittedName>
        <fullName evidence="1">Uncharacterized protein</fullName>
    </submittedName>
</protein>
<evidence type="ECO:0000313" key="1">
    <source>
        <dbReference type="EMBL" id="MCC1485670.1"/>
    </source>
</evidence>
<keyword evidence="2" id="KW-1185">Reference proteome</keyword>
<dbReference type="EMBL" id="JAFMPT010000055">
    <property type="protein sequence ID" value="MCC1485670.1"/>
    <property type="molecule type" value="Genomic_DNA"/>
</dbReference>
<dbReference type="RefSeq" id="WP_227478162.1">
    <property type="nucleotide sequence ID" value="NZ_JAFMPT010000055.1"/>
</dbReference>